<comment type="cofactor">
    <cofactor evidence="1 8">
        <name>heme</name>
        <dbReference type="ChEBI" id="CHEBI:30413"/>
    </cofactor>
</comment>
<dbReference type="CDD" id="cd11041">
    <property type="entry name" value="CYP503A1-like"/>
    <property type="match status" value="1"/>
</dbReference>
<gene>
    <name evidence="11" type="ORF">ATNIH1004_010665</name>
</gene>
<dbReference type="Proteomes" id="UP000324241">
    <property type="component" value="Unassembled WGS sequence"/>
</dbReference>
<sequence>MEFDRLVTKDSDLVRGALVVGVVVLLITVLYPKLHHGGELVNDRKGYELLWTNAKKRFQLGARGILAAAFEKHKNAFYMVTDNGIEMIVNPKYAHEIRNDERFSIAAYNEQSFHGTIPGFEIFKQNVVEERLFINAVRNKLTRSLGKVLGSISSEVDDALQKHWSDNKEWHSIPLHATILPIIAQQSSRVFLGEELCHNANWLRITVNHTISFFTAVEAMRVWPKCLRRLAARFSPMCKNLRAEIQEARNIITPVLETRRAQRAELLNQGKDPKEFNDLIEWLEELSGGQSYDPARAQLKISVAAIHTTSDLLTQTLFNIVGNSKLIEDLREEIISTINTYGWQKSAIYNLKLMDSVLKETQRLKPISIGTMVRVALEDVQLSDGLEIPKGTKTLVSCHNMWDPDVYDNADEFNGYRFYKLRKLPGQENSAQLVSTSANHFGFGHGMHACPGRFFAAAEVKVTLCHILLKYDLRLVGDRPNVIEHGVAQYANTWGPLEIKRRKEEISV</sequence>
<evidence type="ECO:0000256" key="2">
    <source>
        <dbReference type="ARBA" id="ARBA00010617"/>
    </source>
</evidence>
<name>A0A5M9M804_9EURO</name>
<evidence type="ECO:0000256" key="6">
    <source>
        <dbReference type="ARBA" id="ARBA00023004"/>
    </source>
</evidence>
<comment type="caution">
    <text evidence="11">The sequence shown here is derived from an EMBL/GenBank/DDBJ whole genome shotgun (WGS) entry which is preliminary data.</text>
</comment>
<evidence type="ECO:0000256" key="7">
    <source>
        <dbReference type="ARBA" id="ARBA00023033"/>
    </source>
</evidence>
<dbReference type="GO" id="GO:0016705">
    <property type="term" value="F:oxidoreductase activity, acting on paired donors, with incorporation or reduction of molecular oxygen"/>
    <property type="evidence" value="ECO:0007669"/>
    <property type="project" value="InterPro"/>
</dbReference>
<dbReference type="InterPro" id="IPR002403">
    <property type="entry name" value="Cyt_P450_E_grp-IV"/>
</dbReference>
<dbReference type="Pfam" id="PF00067">
    <property type="entry name" value="p450"/>
    <property type="match status" value="1"/>
</dbReference>
<dbReference type="GO" id="GO:0004497">
    <property type="term" value="F:monooxygenase activity"/>
    <property type="evidence" value="ECO:0007669"/>
    <property type="project" value="UniProtKB-KW"/>
</dbReference>
<dbReference type="SUPFAM" id="SSF48264">
    <property type="entry name" value="Cytochrome P450"/>
    <property type="match status" value="1"/>
</dbReference>
<reference evidence="11 12" key="1">
    <citation type="submission" date="2019-08" db="EMBL/GenBank/DDBJ databases">
        <title>The genome sequence of a newly discovered highly antifungal drug resistant Aspergillus species, Aspergillus tanneri NIH 1004.</title>
        <authorList>
            <person name="Mounaud S."/>
            <person name="Singh I."/>
            <person name="Joardar V."/>
            <person name="Pakala S."/>
            <person name="Pakala S."/>
            <person name="Venepally P."/>
            <person name="Chung J.K."/>
            <person name="Losada L."/>
            <person name="Nierman W.C."/>
        </authorList>
    </citation>
    <scope>NUCLEOTIDE SEQUENCE [LARGE SCALE GENOMIC DNA]</scope>
    <source>
        <strain evidence="11 12">NIH1004</strain>
    </source>
</reference>
<dbReference type="InterPro" id="IPR036396">
    <property type="entry name" value="Cyt_P450_sf"/>
</dbReference>
<dbReference type="InterPro" id="IPR017972">
    <property type="entry name" value="Cyt_P450_CS"/>
</dbReference>
<keyword evidence="10" id="KW-0812">Transmembrane</keyword>
<keyword evidence="3 8" id="KW-0349">Heme</keyword>
<feature type="transmembrane region" description="Helical" evidence="10">
    <location>
        <begin position="12"/>
        <end position="31"/>
    </location>
</feature>
<feature type="binding site" description="axial binding residue" evidence="8">
    <location>
        <position position="450"/>
    </location>
    <ligand>
        <name>heme</name>
        <dbReference type="ChEBI" id="CHEBI:30413"/>
    </ligand>
    <ligandPart>
        <name>Fe</name>
        <dbReference type="ChEBI" id="CHEBI:18248"/>
    </ligandPart>
</feature>
<dbReference type="EMBL" id="QUQM01000008">
    <property type="protein sequence ID" value="KAA8641726.1"/>
    <property type="molecule type" value="Genomic_DNA"/>
</dbReference>
<dbReference type="PROSITE" id="PS00086">
    <property type="entry name" value="CYTOCHROME_P450"/>
    <property type="match status" value="1"/>
</dbReference>
<comment type="similarity">
    <text evidence="2 9">Belongs to the cytochrome P450 family.</text>
</comment>
<keyword evidence="5 9" id="KW-0560">Oxidoreductase</keyword>
<keyword evidence="10" id="KW-0472">Membrane</keyword>
<dbReference type="GeneID" id="54333366"/>
<dbReference type="RefSeq" id="XP_033421088.1">
    <property type="nucleotide sequence ID" value="XM_033575233.1"/>
</dbReference>
<dbReference type="Gene3D" id="1.10.630.10">
    <property type="entry name" value="Cytochrome P450"/>
    <property type="match status" value="1"/>
</dbReference>
<dbReference type="InterPro" id="IPR001128">
    <property type="entry name" value="Cyt_P450"/>
</dbReference>
<evidence type="ECO:0000313" key="12">
    <source>
        <dbReference type="Proteomes" id="UP000324241"/>
    </source>
</evidence>
<evidence type="ECO:0000256" key="9">
    <source>
        <dbReference type="RuleBase" id="RU000461"/>
    </source>
</evidence>
<dbReference type="PANTHER" id="PTHR46206:SF2">
    <property type="entry name" value="CYTOCHROME P450 MONOOXYGENASE AUSG-RELATED"/>
    <property type="match status" value="1"/>
</dbReference>
<organism evidence="11 12">
    <name type="scientific">Aspergillus tanneri</name>
    <dbReference type="NCBI Taxonomy" id="1220188"/>
    <lineage>
        <taxon>Eukaryota</taxon>
        <taxon>Fungi</taxon>
        <taxon>Dikarya</taxon>
        <taxon>Ascomycota</taxon>
        <taxon>Pezizomycotina</taxon>
        <taxon>Eurotiomycetes</taxon>
        <taxon>Eurotiomycetidae</taxon>
        <taxon>Eurotiales</taxon>
        <taxon>Aspergillaceae</taxon>
        <taxon>Aspergillus</taxon>
        <taxon>Aspergillus subgen. Circumdati</taxon>
    </lineage>
</organism>
<accession>A0A5M9M804</accession>
<keyword evidence="10" id="KW-1133">Transmembrane helix</keyword>
<evidence type="ECO:0000256" key="8">
    <source>
        <dbReference type="PIRSR" id="PIRSR602403-1"/>
    </source>
</evidence>
<keyword evidence="4 8" id="KW-0479">Metal-binding</keyword>
<proteinExistence type="inferred from homology"/>
<dbReference type="GO" id="GO:0019748">
    <property type="term" value="P:secondary metabolic process"/>
    <property type="evidence" value="ECO:0007669"/>
    <property type="project" value="UniProtKB-ARBA"/>
</dbReference>
<evidence type="ECO:0000256" key="1">
    <source>
        <dbReference type="ARBA" id="ARBA00001971"/>
    </source>
</evidence>
<dbReference type="GO" id="GO:0005506">
    <property type="term" value="F:iron ion binding"/>
    <property type="evidence" value="ECO:0007669"/>
    <property type="project" value="InterPro"/>
</dbReference>
<evidence type="ECO:0000256" key="3">
    <source>
        <dbReference type="ARBA" id="ARBA00022617"/>
    </source>
</evidence>
<keyword evidence="6 8" id="KW-0408">Iron</keyword>
<dbReference type="VEuPathDB" id="FungiDB:EYZ11_007135"/>
<keyword evidence="7 9" id="KW-0503">Monooxygenase</keyword>
<dbReference type="PRINTS" id="PR00465">
    <property type="entry name" value="EP450IV"/>
</dbReference>
<evidence type="ECO:0000256" key="4">
    <source>
        <dbReference type="ARBA" id="ARBA00022723"/>
    </source>
</evidence>
<dbReference type="AlphaFoldDB" id="A0A5M9M804"/>
<dbReference type="PRINTS" id="PR00385">
    <property type="entry name" value="P450"/>
</dbReference>
<dbReference type="PANTHER" id="PTHR46206">
    <property type="entry name" value="CYTOCHROME P450"/>
    <property type="match status" value="1"/>
</dbReference>
<protein>
    <submittedName>
        <fullName evidence="11">Uncharacterized protein</fullName>
    </submittedName>
</protein>
<dbReference type="OrthoDB" id="1844152at2759"/>
<evidence type="ECO:0000256" key="10">
    <source>
        <dbReference type="SAM" id="Phobius"/>
    </source>
</evidence>
<evidence type="ECO:0000256" key="5">
    <source>
        <dbReference type="ARBA" id="ARBA00023002"/>
    </source>
</evidence>
<evidence type="ECO:0000313" key="11">
    <source>
        <dbReference type="EMBL" id="KAA8641726.1"/>
    </source>
</evidence>
<dbReference type="GO" id="GO:0020037">
    <property type="term" value="F:heme binding"/>
    <property type="evidence" value="ECO:0007669"/>
    <property type="project" value="InterPro"/>
</dbReference>